<dbReference type="Pfam" id="PF04450">
    <property type="entry name" value="BSP"/>
    <property type="match status" value="1"/>
</dbReference>
<gene>
    <name evidence="1" type="ORF">COX77_01485</name>
</gene>
<accession>A0A2M7VFS7</accession>
<comment type="caution">
    <text evidence="1">The sequence shown here is derived from an EMBL/GenBank/DDBJ whole genome shotgun (WGS) entry which is preliminary data.</text>
</comment>
<protein>
    <recommendedName>
        <fullName evidence="3">Peptidase MA-like domain-containing protein</fullName>
    </recommendedName>
</protein>
<evidence type="ECO:0000313" key="1">
    <source>
        <dbReference type="EMBL" id="PIZ99441.1"/>
    </source>
</evidence>
<dbReference type="EMBL" id="PFPO01000027">
    <property type="protein sequence ID" value="PIZ99441.1"/>
    <property type="molecule type" value="Genomic_DNA"/>
</dbReference>
<evidence type="ECO:0008006" key="3">
    <source>
        <dbReference type="Google" id="ProtNLM"/>
    </source>
</evidence>
<proteinExistence type="predicted"/>
<organism evidence="1 2">
    <name type="scientific">Candidatus Komeilibacteria bacterium CG_4_10_14_0_2_um_filter_37_10</name>
    <dbReference type="NCBI Taxonomy" id="1974470"/>
    <lineage>
        <taxon>Bacteria</taxon>
        <taxon>Candidatus Komeiliibacteriota</taxon>
    </lineage>
</organism>
<dbReference type="InterPro" id="IPR007541">
    <property type="entry name" value="Uncharacterised_BSP"/>
</dbReference>
<reference evidence="2" key="1">
    <citation type="submission" date="2017-09" db="EMBL/GenBank/DDBJ databases">
        <title>Depth-based differentiation of microbial function through sediment-hosted aquifers and enrichment of novel symbionts in the deep terrestrial subsurface.</title>
        <authorList>
            <person name="Probst A.J."/>
            <person name="Ladd B."/>
            <person name="Jarett J.K."/>
            <person name="Geller-Mcgrath D.E."/>
            <person name="Sieber C.M.K."/>
            <person name="Emerson J.B."/>
            <person name="Anantharaman K."/>
            <person name="Thomas B.C."/>
            <person name="Malmstrom R."/>
            <person name="Stieglmeier M."/>
            <person name="Klingl A."/>
            <person name="Woyke T."/>
            <person name="Ryan C.M."/>
            <person name="Banfield J.F."/>
        </authorList>
    </citation>
    <scope>NUCLEOTIDE SEQUENCE [LARGE SCALE GENOMIC DNA]</scope>
</reference>
<sequence length="219" mass="25880">MIKVIYKGKYSNKIKKEVIKAFDFSYKFFLVETSNIVIHIYETRAEFDKQLNMKTADWLVANSSTGGKIDILSPLAMEKESSHNKNEFTQILKHEFVHLFIDKLAKGRTVPKWLNEGLAAYVANQHQRKIGSIFIEEEFCKRLSTPKEWNENVDYNAYSIAALFVRFLINKYTFNKIKKLITSLDKSYYYPNFKKIFFSVYKKELYNVEQLFISEINSR</sequence>
<dbReference type="AlphaFoldDB" id="A0A2M7VFS7"/>
<dbReference type="Proteomes" id="UP000230405">
    <property type="component" value="Unassembled WGS sequence"/>
</dbReference>
<name>A0A2M7VFS7_9BACT</name>
<evidence type="ECO:0000313" key="2">
    <source>
        <dbReference type="Proteomes" id="UP000230405"/>
    </source>
</evidence>